<evidence type="ECO:0008006" key="3">
    <source>
        <dbReference type="Google" id="ProtNLM"/>
    </source>
</evidence>
<dbReference type="Gene3D" id="1.10.3680.10">
    <property type="entry name" value="TerB-like"/>
    <property type="match status" value="1"/>
</dbReference>
<gene>
    <name evidence="1" type="ORF">QRD02_11700</name>
</gene>
<evidence type="ECO:0000313" key="1">
    <source>
        <dbReference type="EMBL" id="MDN3725050.1"/>
    </source>
</evidence>
<evidence type="ECO:0000313" key="2">
    <source>
        <dbReference type="Proteomes" id="UP001244787"/>
    </source>
</evidence>
<dbReference type="RefSeq" id="WP_290255138.1">
    <property type="nucleotide sequence ID" value="NZ_JAUGQQ010000008.1"/>
</dbReference>
<dbReference type="Proteomes" id="UP001244787">
    <property type="component" value="Unassembled WGS sequence"/>
</dbReference>
<comment type="caution">
    <text evidence="1">The sequence shown here is derived from an EMBL/GenBank/DDBJ whole genome shotgun (WGS) entry which is preliminary data.</text>
</comment>
<dbReference type="EMBL" id="JAUGQQ010000008">
    <property type="protein sequence ID" value="MDN3725050.1"/>
    <property type="molecule type" value="Genomic_DNA"/>
</dbReference>
<dbReference type="SUPFAM" id="SSF158682">
    <property type="entry name" value="TerB-like"/>
    <property type="match status" value="1"/>
</dbReference>
<dbReference type="InterPro" id="IPR029024">
    <property type="entry name" value="TerB-like"/>
</dbReference>
<name>A0ABT8DMD6_9FLAO</name>
<proteinExistence type="predicted"/>
<keyword evidence="2" id="KW-1185">Reference proteome</keyword>
<protein>
    <recommendedName>
        <fullName evidence="3">TerB family tellurite resistance protein</fullName>
    </recommendedName>
</protein>
<sequence length="113" mass="13728">MEDFTTTWNHEELKAYILLYCAHADFNVSKEEKEYIKSRVGEEKYLKIRKEFEEDNDYQQIQKINAAIERFEYSKQEIDEAFHSIKKLFLIDGEMDILEQNLYRGLKHLLKKE</sequence>
<organism evidence="1 2">
    <name type="scientific">Aequorivita aurantiaca</name>
    <dbReference type="NCBI Taxonomy" id="3053356"/>
    <lineage>
        <taxon>Bacteria</taxon>
        <taxon>Pseudomonadati</taxon>
        <taxon>Bacteroidota</taxon>
        <taxon>Flavobacteriia</taxon>
        <taxon>Flavobacteriales</taxon>
        <taxon>Flavobacteriaceae</taxon>
        <taxon>Aequorivita</taxon>
    </lineage>
</organism>
<accession>A0ABT8DMD6</accession>
<reference evidence="1 2" key="1">
    <citation type="submission" date="2023-06" db="EMBL/GenBank/DDBJ databases">
        <authorList>
            <person name="Ye Y.-Q."/>
            <person name="Du Z.-J."/>
        </authorList>
    </citation>
    <scope>NUCLEOTIDE SEQUENCE [LARGE SCALE GENOMIC DNA]</scope>
    <source>
        <strain evidence="1 2">SDUM287046</strain>
    </source>
</reference>